<dbReference type="InterPro" id="IPR004401">
    <property type="entry name" value="YbaB/EbfC"/>
</dbReference>
<dbReference type="AlphaFoldDB" id="A0A1M6UQQ4"/>
<comment type="function">
    <text evidence="2">Binds to DNA and alters its conformation. May be involved in regulation of gene expression, nucleoid organization and DNA protection.</text>
</comment>
<dbReference type="HAMAP" id="MF_00274">
    <property type="entry name" value="DNA_YbaB_EbfC"/>
    <property type="match status" value="1"/>
</dbReference>
<proteinExistence type="inferred from homology"/>
<organism evidence="3 4">
    <name type="scientific">Rhodothermus profundi</name>
    <dbReference type="NCBI Taxonomy" id="633813"/>
    <lineage>
        <taxon>Bacteria</taxon>
        <taxon>Pseudomonadati</taxon>
        <taxon>Rhodothermota</taxon>
        <taxon>Rhodothermia</taxon>
        <taxon>Rhodothermales</taxon>
        <taxon>Rhodothermaceae</taxon>
        <taxon>Rhodothermus</taxon>
    </lineage>
</organism>
<keyword evidence="4" id="KW-1185">Reference proteome</keyword>
<dbReference type="GO" id="GO:0005829">
    <property type="term" value="C:cytosol"/>
    <property type="evidence" value="ECO:0007669"/>
    <property type="project" value="TreeGrafter"/>
</dbReference>
<evidence type="ECO:0000256" key="1">
    <source>
        <dbReference type="ARBA" id="ARBA00023125"/>
    </source>
</evidence>
<evidence type="ECO:0000256" key="2">
    <source>
        <dbReference type="HAMAP-Rule" id="MF_00274"/>
    </source>
</evidence>
<accession>A0A1M6UQQ4</accession>
<reference evidence="4" key="1">
    <citation type="submission" date="2016-11" db="EMBL/GenBank/DDBJ databases">
        <authorList>
            <person name="Varghese N."/>
            <person name="Submissions S."/>
        </authorList>
    </citation>
    <scope>NUCLEOTIDE SEQUENCE [LARGE SCALE GENOMIC DNA]</scope>
    <source>
        <strain evidence="4">DSM 22212</strain>
    </source>
</reference>
<dbReference type="InterPro" id="IPR036894">
    <property type="entry name" value="YbaB-like_sf"/>
</dbReference>
<dbReference type="PIRSF" id="PIRSF004555">
    <property type="entry name" value="UCP004555"/>
    <property type="match status" value="1"/>
</dbReference>
<dbReference type="SUPFAM" id="SSF82607">
    <property type="entry name" value="YbaB-like"/>
    <property type="match status" value="1"/>
</dbReference>
<dbReference type="GO" id="GO:0043590">
    <property type="term" value="C:bacterial nucleoid"/>
    <property type="evidence" value="ECO:0007669"/>
    <property type="project" value="UniProtKB-UniRule"/>
</dbReference>
<dbReference type="OrthoDB" id="9808738at2"/>
<keyword evidence="2" id="KW-0963">Cytoplasm</keyword>
<comment type="similarity">
    <text evidence="2">Belongs to the YbaB/EbfC family.</text>
</comment>
<dbReference type="STRING" id="633813.SAMN04488087_1819"/>
<name>A0A1M6UQQ4_9BACT</name>
<evidence type="ECO:0000313" key="3">
    <source>
        <dbReference type="EMBL" id="SHK71515.1"/>
    </source>
</evidence>
<dbReference type="Proteomes" id="UP000185812">
    <property type="component" value="Unassembled WGS sequence"/>
</dbReference>
<comment type="subunit">
    <text evidence="2">Homodimer.</text>
</comment>
<dbReference type="RefSeq" id="WP_084660563.1">
    <property type="nucleotide sequence ID" value="NZ_FRAU01000005.1"/>
</dbReference>
<dbReference type="PANTHER" id="PTHR33449:SF1">
    <property type="entry name" value="NUCLEOID-ASSOCIATED PROTEIN YBAB"/>
    <property type="match status" value="1"/>
</dbReference>
<comment type="subcellular location">
    <subcellularLocation>
        <location evidence="2">Cytoplasm</location>
        <location evidence="2">Nucleoid</location>
    </subcellularLocation>
</comment>
<sequence>MDGSLNLGDVFGKVLELQQRLAETQQTLGNRTVTVETGGGLVRVTANGLQRIVRIEVDPEAFRTEEQDMLEDLIVAGVNKALEEAAQLTREEMQKAAGSVLPPGLNIDLSALGL</sequence>
<dbReference type="EMBL" id="FRAU01000005">
    <property type="protein sequence ID" value="SHK71515.1"/>
    <property type="molecule type" value="Genomic_DNA"/>
</dbReference>
<evidence type="ECO:0000313" key="4">
    <source>
        <dbReference type="Proteomes" id="UP000185812"/>
    </source>
</evidence>
<protein>
    <recommendedName>
        <fullName evidence="2">Nucleoid-associated protein SAMN04488087_1819</fullName>
    </recommendedName>
</protein>
<keyword evidence="1 2" id="KW-0238">DNA-binding</keyword>
<dbReference type="GO" id="GO:0003677">
    <property type="term" value="F:DNA binding"/>
    <property type="evidence" value="ECO:0007669"/>
    <property type="project" value="UniProtKB-UniRule"/>
</dbReference>
<dbReference type="Gene3D" id="3.30.1310.10">
    <property type="entry name" value="Nucleoid-associated protein YbaB-like domain"/>
    <property type="match status" value="1"/>
</dbReference>
<gene>
    <name evidence="3" type="ORF">SAMN04488087_1819</name>
</gene>
<dbReference type="NCBIfam" id="TIGR00103">
    <property type="entry name" value="DNA_YbaB_EbfC"/>
    <property type="match status" value="1"/>
</dbReference>
<dbReference type="Pfam" id="PF02575">
    <property type="entry name" value="YbaB_DNA_bd"/>
    <property type="match status" value="1"/>
</dbReference>
<dbReference type="PANTHER" id="PTHR33449">
    <property type="entry name" value="NUCLEOID-ASSOCIATED PROTEIN YBAB"/>
    <property type="match status" value="1"/>
</dbReference>